<evidence type="ECO:0000256" key="1">
    <source>
        <dbReference type="ARBA" id="ARBA00004651"/>
    </source>
</evidence>
<evidence type="ECO:0000256" key="7">
    <source>
        <dbReference type="SAM" id="Phobius"/>
    </source>
</evidence>
<feature type="transmembrane region" description="Helical" evidence="7">
    <location>
        <begin position="87"/>
        <end position="106"/>
    </location>
</feature>
<feature type="transmembrane region" description="Helical" evidence="7">
    <location>
        <begin position="152"/>
        <end position="171"/>
    </location>
</feature>
<dbReference type="PANTHER" id="PTHR23517">
    <property type="entry name" value="RESISTANCE PROTEIN MDTM, PUTATIVE-RELATED-RELATED"/>
    <property type="match status" value="1"/>
</dbReference>
<keyword evidence="2" id="KW-0813">Transport</keyword>
<dbReference type="Gene3D" id="1.20.1250.20">
    <property type="entry name" value="MFS general substrate transporter like domains"/>
    <property type="match status" value="1"/>
</dbReference>
<feature type="transmembrane region" description="Helical" evidence="7">
    <location>
        <begin position="229"/>
        <end position="249"/>
    </location>
</feature>
<comment type="caution">
    <text evidence="9">The sequence shown here is derived from an EMBL/GenBank/DDBJ whole genome shotgun (WGS) entry which is preliminary data.</text>
</comment>
<evidence type="ECO:0000256" key="2">
    <source>
        <dbReference type="ARBA" id="ARBA00022448"/>
    </source>
</evidence>
<name>A0ABS0KC57_9ACTN</name>
<feature type="transmembrane region" description="Helical" evidence="7">
    <location>
        <begin position="261"/>
        <end position="281"/>
    </location>
</feature>
<organism evidence="9 10">
    <name type="scientific">Micromonospora vinacea</name>
    <dbReference type="NCBI Taxonomy" id="709878"/>
    <lineage>
        <taxon>Bacteria</taxon>
        <taxon>Bacillati</taxon>
        <taxon>Actinomycetota</taxon>
        <taxon>Actinomycetes</taxon>
        <taxon>Micromonosporales</taxon>
        <taxon>Micromonosporaceae</taxon>
        <taxon>Micromonospora</taxon>
    </lineage>
</organism>
<comment type="subcellular location">
    <subcellularLocation>
        <location evidence="1">Cell membrane</location>
        <topology evidence="1">Multi-pass membrane protein</topology>
    </subcellularLocation>
</comment>
<feature type="transmembrane region" description="Helical" evidence="7">
    <location>
        <begin position="382"/>
        <end position="398"/>
    </location>
</feature>
<gene>
    <name evidence="9" type="ORF">IW249_006628</name>
</gene>
<dbReference type="Pfam" id="PF07690">
    <property type="entry name" value="MFS_1"/>
    <property type="match status" value="1"/>
</dbReference>
<evidence type="ECO:0000313" key="9">
    <source>
        <dbReference type="EMBL" id="MBG6106214.1"/>
    </source>
</evidence>
<feature type="transmembrane region" description="Helical" evidence="7">
    <location>
        <begin position="26"/>
        <end position="48"/>
    </location>
</feature>
<feature type="transmembrane region" description="Helical" evidence="7">
    <location>
        <begin position="317"/>
        <end position="339"/>
    </location>
</feature>
<feature type="domain" description="Major facilitator superfamily (MFS) profile" evidence="8">
    <location>
        <begin position="22"/>
        <end position="405"/>
    </location>
</feature>
<dbReference type="InterPro" id="IPR011701">
    <property type="entry name" value="MFS"/>
</dbReference>
<dbReference type="InterPro" id="IPR050171">
    <property type="entry name" value="MFS_Transporters"/>
</dbReference>
<evidence type="ECO:0000256" key="3">
    <source>
        <dbReference type="ARBA" id="ARBA00022475"/>
    </source>
</evidence>
<accession>A0ABS0KC57</accession>
<keyword evidence="10" id="KW-1185">Reference proteome</keyword>
<dbReference type="SUPFAM" id="SSF103473">
    <property type="entry name" value="MFS general substrate transporter"/>
    <property type="match status" value="1"/>
</dbReference>
<dbReference type="RefSeq" id="WP_196924390.1">
    <property type="nucleotide sequence ID" value="NZ_JADOTY010000001.1"/>
</dbReference>
<evidence type="ECO:0000256" key="5">
    <source>
        <dbReference type="ARBA" id="ARBA00022989"/>
    </source>
</evidence>
<proteinExistence type="predicted"/>
<evidence type="ECO:0000256" key="4">
    <source>
        <dbReference type="ARBA" id="ARBA00022692"/>
    </source>
</evidence>
<evidence type="ECO:0000259" key="8">
    <source>
        <dbReference type="PROSITE" id="PS50850"/>
    </source>
</evidence>
<feature type="transmembrane region" description="Helical" evidence="7">
    <location>
        <begin position="359"/>
        <end position="376"/>
    </location>
</feature>
<keyword evidence="3" id="KW-1003">Cell membrane</keyword>
<evidence type="ECO:0000256" key="6">
    <source>
        <dbReference type="ARBA" id="ARBA00023136"/>
    </source>
</evidence>
<evidence type="ECO:0000313" key="10">
    <source>
        <dbReference type="Proteomes" id="UP000631791"/>
    </source>
</evidence>
<dbReference type="InterPro" id="IPR036259">
    <property type="entry name" value="MFS_trans_sf"/>
</dbReference>
<protein>
    <submittedName>
        <fullName evidence="9">MFS family permease</fullName>
    </submittedName>
</protein>
<keyword evidence="4 7" id="KW-0812">Transmembrane</keyword>
<keyword evidence="6 7" id="KW-0472">Membrane</keyword>
<sequence length="424" mass="43528">MSTPGSAPAADGVLATWRQAPRPVKAVIAGILVNRFGGFLQIFLVLYLTQRGFSTVQAGTALGALGAGAVLGTLGGGWLAAQVGCRLAVAASMSATALCTVAVLYVPGYPALLAMVAGVGAASQLYRPAAAEVVSRYTPAERQVLVFAMYRLATNLGTTAAPLLGAALVAISYPVLFWVEALAALSVVAIGLSLPHDRPAPAEPRAGAEPPAGAEPRASYRALLADRRYLLFLLAILGFAAVYNQYLATLPLTVRDAGLPTTVYSVCVAVNAAVVIALELVVTRWVRHWSGRVAAAAGILLVGAGLSAYALPLQFAGLVVATLVWSVGEVIGSPTLTAYPAGAGPVALRSRYLGASQSMFGLGAAIGPPLGVAVWAAAGDRFWLLCGLVAALSAVAAWRSMTDSRVRVPASNDAVELLEDSRQK</sequence>
<dbReference type="Proteomes" id="UP000631791">
    <property type="component" value="Unassembled WGS sequence"/>
</dbReference>
<dbReference type="PROSITE" id="PS50850">
    <property type="entry name" value="MFS"/>
    <property type="match status" value="1"/>
</dbReference>
<feature type="transmembrane region" description="Helical" evidence="7">
    <location>
        <begin position="293"/>
        <end position="311"/>
    </location>
</feature>
<feature type="transmembrane region" description="Helical" evidence="7">
    <location>
        <begin position="60"/>
        <end position="81"/>
    </location>
</feature>
<keyword evidence="5 7" id="KW-1133">Transmembrane helix</keyword>
<dbReference type="PANTHER" id="PTHR23517:SF2">
    <property type="entry name" value="MULTIDRUG RESISTANCE PROTEIN MDTH"/>
    <property type="match status" value="1"/>
</dbReference>
<reference evidence="9 10" key="1">
    <citation type="submission" date="2020-11" db="EMBL/GenBank/DDBJ databases">
        <title>Sequencing the genomes of 1000 actinobacteria strains.</title>
        <authorList>
            <person name="Klenk H.-P."/>
        </authorList>
    </citation>
    <scope>NUCLEOTIDE SEQUENCE [LARGE SCALE GENOMIC DNA]</scope>
    <source>
        <strain evidence="9 10">DSM 101695</strain>
    </source>
</reference>
<dbReference type="InterPro" id="IPR020846">
    <property type="entry name" value="MFS_dom"/>
</dbReference>
<dbReference type="EMBL" id="JADOTY010000001">
    <property type="protein sequence ID" value="MBG6106214.1"/>
    <property type="molecule type" value="Genomic_DNA"/>
</dbReference>